<feature type="transmembrane region" description="Helical" evidence="2">
    <location>
        <begin position="77"/>
        <end position="96"/>
    </location>
</feature>
<keyword evidence="2" id="KW-0472">Membrane</keyword>
<dbReference type="PANTHER" id="PTHR30576:SF0">
    <property type="entry name" value="UNDECAPRENYL-PHOSPHATE N-ACETYLGALACTOSAMINYL 1-PHOSPHATE TRANSFERASE-RELATED"/>
    <property type="match status" value="1"/>
</dbReference>
<evidence type="ECO:0000259" key="3">
    <source>
        <dbReference type="Pfam" id="PF02397"/>
    </source>
</evidence>
<protein>
    <submittedName>
        <fullName evidence="4">Sugar transferase</fullName>
    </submittedName>
</protein>
<name>A0ABR7F093_9FIRM</name>
<keyword evidence="2" id="KW-0812">Transmembrane</keyword>
<dbReference type="RefSeq" id="WP_021861638.1">
    <property type="nucleotide sequence ID" value="NZ_JACOOY010000021.1"/>
</dbReference>
<feature type="transmembrane region" description="Helical" evidence="2">
    <location>
        <begin position="12"/>
        <end position="33"/>
    </location>
</feature>
<comment type="caution">
    <text evidence="4">The sequence shown here is derived from an EMBL/GenBank/DDBJ whole genome shotgun (WGS) entry which is preliminary data.</text>
</comment>
<proteinExistence type="inferred from homology"/>
<dbReference type="InterPro" id="IPR003362">
    <property type="entry name" value="Bact_transf"/>
</dbReference>
<evidence type="ECO:0000313" key="5">
    <source>
        <dbReference type="Proteomes" id="UP000647235"/>
    </source>
</evidence>
<keyword evidence="4" id="KW-0808">Transferase</keyword>
<evidence type="ECO:0000256" key="2">
    <source>
        <dbReference type="SAM" id="Phobius"/>
    </source>
</evidence>
<dbReference type="PANTHER" id="PTHR30576">
    <property type="entry name" value="COLANIC BIOSYNTHESIS UDP-GLUCOSE LIPID CARRIER TRANSFERASE"/>
    <property type="match status" value="1"/>
</dbReference>
<reference evidence="4 5" key="1">
    <citation type="submission" date="2020-08" db="EMBL/GenBank/DDBJ databases">
        <title>Genome public.</title>
        <authorList>
            <person name="Liu C."/>
            <person name="Sun Q."/>
        </authorList>
    </citation>
    <scope>NUCLEOTIDE SEQUENCE [LARGE SCALE GENOMIC DNA]</scope>
    <source>
        <strain evidence="4 5">NSJ-36</strain>
    </source>
</reference>
<feature type="transmembrane region" description="Helical" evidence="2">
    <location>
        <begin position="264"/>
        <end position="285"/>
    </location>
</feature>
<feature type="transmembrane region" description="Helical" evidence="2">
    <location>
        <begin position="116"/>
        <end position="134"/>
    </location>
</feature>
<dbReference type="GO" id="GO:0016740">
    <property type="term" value="F:transferase activity"/>
    <property type="evidence" value="ECO:0007669"/>
    <property type="project" value="UniProtKB-KW"/>
</dbReference>
<gene>
    <name evidence="4" type="ORF">H8S07_13150</name>
</gene>
<organism evidence="4 5">
    <name type="scientific">Dorea hominis</name>
    <dbReference type="NCBI Taxonomy" id="2763040"/>
    <lineage>
        <taxon>Bacteria</taxon>
        <taxon>Bacillati</taxon>
        <taxon>Bacillota</taxon>
        <taxon>Clostridia</taxon>
        <taxon>Lachnospirales</taxon>
        <taxon>Lachnospiraceae</taxon>
        <taxon>Dorea</taxon>
    </lineage>
</organism>
<comment type="similarity">
    <text evidence="1">Belongs to the bacterial sugar transferase family.</text>
</comment>
<feature type="transmembrane region" description="Helical" evidence="2">
    <location>
        <begin position="45"/>
        <end position="65"/>
    </location>
</feature>
<evidence type="ECO:0000313" key="4">
    <source>
        <dbReference type="EMBL" id="MBC5666180.1"/>
    </source>
</evidence>
<sequence>MKKHLHKFETTLWLFIKFIFYISLMMAFVRIMGRESIGLTRLSRTLGITVSTFAIVGLLFLSVYGKYDVGRRKSKPIIYSLTLAVICTDIVTYLQLMIMRTNVPSVWQFRLNSLGLLGLALCVQLVLIIFFSYAGNWLFFLIHKPEQCCVITSSQRRLDELVFSMQKFKKQYQISSVVDYRNPDKRKYIKEAQTVFVYDVPVEARTDIMRWCYQYNVNLYFNPEIEDIMELNAEQYVLNDVYLLNKNVKALTMEQRIVKRSMDIVLSLVLGILSSPFWILGSLAVKLNDGGPVLFKQERATIHGKRFEVYKLRTMKPNNDNHSVTKDDDRITKPGKFLRRTRIDELPQLLNVLKGDMTFVGPRPEMIKNVKEYTEELPEFEYRLRMKAGLTGYAQIRGKYNTTPKDKLIMDMMYIEQFSILKDIQLIFQTAIVLLKSDSTEAFDKNNKHCPYKFEKWKEKKHGKNN</sequence>
<dbReference type="Proteomes" id="UP000647235">
    <property type="component" value="Unassembled WGS sequence"/>
</dbReference>
<dbReference type="EMBL" id="JACOOY010000021">
    <property type="protein sequence ID" value="MBC5666180.1"/>
    <property type="molecule type" value="Genomic_DNA"/>
</dbReference>
<accession>A0ABR7F093</accession>
<feature type="domain" description="Bacterial sugar transferase" evidence="3">
    <location>
        <begin position="259"/>
        <end position="435"/>
    </location>
</feature>
<keyword evidence="5" id="KW-1185">Reference proteome</keyword>
<dbReference type="Pfam" id="PF02397">
    <property type="entry name" value="Bac_transf"/>
    <property type="match status" value="1"/>
</dbReference>
<keyword evidence="2" id="KW-1133">Transmembrane helix</keyword>
<evidence type="ECO:0000256" key="1">
    <source>
        <dbReference type="ARBA" id="ARBA00006464"/>
    </source>
</evidence>